<dbReference type="AlphaFoldDB" id="A0A1S1QB14"/>
<reference evidence="4" key="1">
    <citation type="submission" date="2016-07" db="EMBL/GenBank/DDBJ databases">
        <title>Frankia sp. NRRL B-16219 Genome sequencing.</title>
        <authorList>
            <person name="Ghodhbane-Gtari F."/>
            <person name="Swanson E."/>
            <person name="Gueddou A."/>
            <person name="Louati M."/>
            <person name="Nouioui I."/>
            <person name="Hezbri K."/>
            <person name="Abebe-Akele F."/>
            <person name="Simpson S."/>
            <person name="Morris K."/>
            <person name="Thomas K."/>
            <person name="Gtari M."/>
            <person name="Tisa L.S."/>
        </authorList>
    </citation>
    <scope>NUCLEOTIDE SEQUENCE [LARGE SCALE GENOMIC DNA]</scope>
    <source>
        <strain evidence="4">NRRL B-16219</strain>
    </source>
</reference>
<dbReference type="EMBL" id="MAXA01000180">
    <property type="protein sequence ID" value="OHV30272.1"/>
    <property type="molecule type" value="Genomic_DNA"/>
</dbReference>
<evidence type="ECO:0000313" key="4">
    <source>
        <dbReference type="Proteomes" id="UP000179769"/>
    </source>
</evidence>
<keyword evidence="1" id="KW-0378">Hydrolase</keyword>
<dbReference type="SUPFAM" id="SSF52499">
    <property type="entry name" value="Isochorismatase-like hydrolases"/>
    <property type="match status" value="1"/>
</dbReference>
<dbReference type="InterPro" id="IPR016291">
    <property type="entry name" value="Isochorismatase"/>
</dbReference>
<proteinExistence type="predicted"/>
<dbReference type="OrthoDB" id="3174612at2"/>
<dbReference type="InterPro" id="IPR036380">
    <property type="entry name" value="Isochorismatase-like_sf"/>
</dbReference>
<dbReference type="InterPro" id="IPR000868">
    <property type="entry name" value="Isochorismatase-like_dom"/>
</dbReference>
<dbReference type="RefSeq" id="WP_071062928.1">
    <property type="nucleotide sequence ID" value="NZ_JBFLUH010000039.1"/>
</dbReference>
<protein>
    <submittedName>
        <fullName evidence="3">Isochorismatase</fullName>
    </submittedName>
</protein>
<dbReference type="PRINTS" id="PR01398">
    <property type="entry name" value="ISCHRISMTASE"/>
</dbReference>
<evidence type="ECO:0000313" key="3">
    <source>
        <dbReference type="EMBL" id="OHV30272.1"/>
    </source>
</evidence>
<sequence>MGITPIESYPMPTPADLPANIASWRVEPERAVLLIHDMQHYFLAPFARGAQPHTDLVHNVRALRERCAQLGIPVMYSAQPGGMSSRDRGLLADFWGPGMTAQARDRGIPDELEPAPADTVLTKWRASAFHRSPLLELMRDAGRDQLIICGVYAHVGVLLTAADAFANDIQAFVVADAVADFTPEFHRMALDYVAIRCGAAVVAADVLGWLGASGAASAASATAAGSAASAGSPAGVFAVANGGGEERR</sequence>
<feature type="domain" description="Isochorismatase-like" evidence="2">
    <location>
        <begin position="32"/>
        <end position="203"/>
    </location>
</feature>
<dbReference type="Gene3D" id="3.40.50.850">
    <property type="entry name" value="Isochorismatase-like"/>
    <property type="match status" value="1"/>
</dbReference>
<organism evidence="3 4">
    <name type="scientific">Parafrankia soli</name>
    <dbReference type="NCBI Taxonomy" id="2599596"/>
    <lineage>
        <taxon>Bacteria</taxon>
        <taxon>Bacillati</taxon>
        <taxon>Actinomycetota</taxon>
        <taxon>Actinomycetes</taxon>
        <taxon>Frankiales</taxon>
        <taxon>Frankiaceae</taxon>
        <taxon>Parafrankia</taxon>
    </lineage>
</organism>
<dbReference type="Pfam" id="PF00857">
    <property type="entry name" value="Isochorismatase"/>
    <property type="match status" value="1"/>
</dbReference>
<dbReference type="PIRSF" id="PIRSF001111">
    <property type="entry name" value="Isochorismatase"/>
    <property type="match status" value="1"/>
</dbReference>
<dbReference type="InterPro" id="IPR050272">
    <property type="entry name" value="Isochorismatase-like_hydrls"/>
</dbReference>
<dbReference type="PANTHER" id="PTHR43540:SF3">
    <property type="entry name" value="ENTEROBACTIN SYNTHASE COMPONENT B"/>
    <property type="match status" value="1"/>
</dbReference>
<gene>
    <name evidence="3" type="ORF">BBK14_16805</name>
</gene>
<dbReference type="GO" id="GO:0008908">
    <property type="term" value="F:isochorismatase activity"/>
    <property type="evidence" value="ECO:0007669"/>
    <property type="project" value="InterPro"/>
</dbReference>
<accession>A0A1S1QB14</accession>
<keyword evidence="4" id="KW-1185">Reference proteome</keyword>
<evidence type="ECO:0000256" key="1">
    <source>
        <dbReference type="ARBA" id="ARBA00022801"/>
    </source>
</evidence>
<evidence type="ECO:0000259" key="2">
    <source>
        <dbReference type="Pfam" id="PF00857"/>
    </source>
</evidence>
<dbReference type="PANTHER" id="PTHR43540">
    <property type="entry name" value="PEROXYUREIDOACRYLATE/UREIDOACRYLATE AMIDOHYDROLASE-RELATED"/>
    <property type="match status" value="1"/>
</dbReference>
<name>A0A1S1QB14_9ACTN</name>
<dbReference type="Proteomes" id="UP000179769">
    <property type="component" value="Unassembled WGS sequence"/>
</dbReference>
<comment type="caution">
    <text evidence="3">The sequence shown here is derived from an EMBL/GenBank/DDBJ whole genome shotgun (WGS) entry which is preliminary data.</text>
</comment>